<protein>
    <submittedName>
        <fullName evidence="7">MFS transporter-like protein</fullName>
    </submittedName>
</protein>
<sequence>MTSLLGAFRLSKEEVKLAKPPGTSTLVEHLEWTASQQGHDEIRLVPQPSADPMDPLNLPWWQKMAMLITLSIHPFVVNVTASSMGSALPVYAAAPVFGPIPVPFARLGYLIAVNVLLIGVSNLFWVPLANTFGRRNINLISLAILIVSSAWAGLATSFNSLLAARAIMGIGAGPADAVTPDVLGEIFFIHQRGRAMAVYTMALTLGAGGGGLFGGYIAFNLGLSWIHWINVIICSVTFVLVLLFQAETLYDRHQTTIEVPRGDADDTDKPEVDRKEIIVLAESAPPSSYQPYSYMRSLKLWTYRPGLGHRLMSPYKVARYPGVWLVTLWYSGLVGLVVTMSTIGPSLLAAPPYLWGKNIGLVNIGAIVGAILGAAYTYLVTDWSTKRAAQKDRDGFAEPETRLISALPALFLATAGALVYGFVGQNPSRLGWVGLNVGLGMVNFGLAQVPSVGFNYVMESYSSQAGDCFVFITFARGIVAFAFSFFVGDWVAMSGVAEPFGIFAMLMGVFSLLTIPVILYGKRLRLWTAKWVPEGTAM</sequence>
<dbReference type="GeneID" id="54409916"/>
<feature type="transmembrane region" description="Helical" evidence="5">
    <location>
        <begin position="435"/>
        <end position="457"/>
    </location>
</feature>
<feature type="transmembrane region" description="Helical" evidence="5">
    <location>
        <begin position="137"/>
        <end position="158"/>
    </location>
</feature>
<keyword evidence="3 5" id="KW-1133">Transmembrane helix</keyword>
<dbReference type="OrthoDB" id="2533084at2759"/>
<dbReference type="Gene3D" id="1.20.1250.20">
    <property type="entry name" value="MFS general substrate transporter like domains"/>
    <property type="match status" value="1"/>
</dbReference>
<evidence type="ECO:0000259" key="6">
    <source>
        <dbReference type="PROSITE" id="PS50850"/>
    </source>
</evidence>
<keyword evidence="2 5" id="KW-0812">Transmembrane</keyword>
<feature type="transmembrane region" description="Helical" evidence="5">
    <location>
        <begin position="225"/>
        <end position="244"/>
    </location>
</feature>
<evidence type="ECO:0000313" key="8">
    <source>
        <dbReference type="Proteomes" id="UP000799771"/>
    </source>
</evidence>
<evidence type="ECO:0000256" key="3">
    <source>
        <dbReference type="ARBA" id="ARBA00022989"/>
    </source>
</evidence>
<evidence type="ECO:0000256" key="5">
    <source>
        <dbReference type="SAM" id="Phobius"/>
    </source>
</evidence>
<dbReference type="AlphaFoldDB" id="A0A6A6ALV0"/>
<accession>A0A6A6ALV0</accession>
<dbReference type="PANTHER" id="PTHR23502:SF181">
    <property type="entry name" value="MAJOR FACILITATOR SUPERFAMILY (MFS) PROFILE DOMAIN-CONTAINING PROTEIN"/>
    <property type="match status" value="1"/>
</dbReference>
<proteinExistence type="predicted"/>
<dbReference type="InterPro" id="IPR020846">
    <property type="entry name" value="MFS_dom"/>
</dbReference>
<feature type="transmembrane region" description="Helical" evidence="5">
    <location>
        <begin position="402"/>
        <end position="423"/>
    </location>
</feature>
<evidence type="ECO:0000256" key="1">
    <source>
        <dbReference type="ARBA" id="ARBA00004141"/>
    </source>
</evidence>
<comment type="subcellular location">
    <subcellularLocation>
        <location evidence="1">Membrane</location>
        <topology evidence="1">Multi-pass membrane protein</topology>
    </subcellularLocation>
</comment>
<dbReference type="PROSITE" id="PS50850">
    <property type="entry name" value="MFS"/>
    <property type="match status" value="1"/>
</dbReference>
<feature type="transmembrane region" description="Helical" evidence="5">
    <location>
        <begin position="359"/>
        <end position="381"/>
    </location>
</feature>
<dbReference type="EMBL" id="ML977501">
    <property type="protein sequence ID" value="KAF2132055.1"/>
    <property type="molecule type" value="Genomic_DNA"/>
</dbReference>
<feature type="domain" description="Major facilitator superfamily (MFS) profile" evidence="6">
    <location>
        <begin position="66"/>
        <end position="525"/>
    </location>
</feature>
<gene>
    <name evidence="7" type="ORF">P153DRAFT_373882</name>
</gene>
<dbReference type="GO" id="GO:0005886">
    <property type="term" value="C:plasma membrane"/>
    <property type="evidence" value="ECO:0007669"/>
    <property type="project" value="TreeGrafter"/>
</dbReference>
<dbReference type="RefSeq" id="XP_033526442.1">
    <property type="nucleotide sequence ID" value="XM_033669484.1"/>
</dbReference>
<name>A0A6A6ALV0_9PLEO</name>
<feature type="transmembrane region" description="Helical" evidence="5">
    <location>
        <begin position="64"/>
        <end position="92"/>
    </location>
</feature>
<dbReference type="PANTHER" id="PTHR23502">
    <property type="entry name" value="MAJOR FACILITATOR SUPERFAMILY"/>
    <property type="match status" value="1"/>
</dbReference>
<evidence type="ECO:0000256" key="4">
    <source>
        <dbReference type="ARBA" id="ARBA00023136"/>
    </source>
</evidence>
<dbReference type="Proteomes" id="UP000799771">
    <property type="component" value="Unassembled WGS sequence"/>
</dbReference>
<evidence type="ECO:0000313" key="7">
    <source>
        <dbReference type="EMBL" id="KAF2132055.1"/>
    </source>
</evidence>
<evidence type="ECO:0000256" key="2">
    <source>
        <dbReference type="ARBA" id="ARBA00022692"/>
    </source>
</evidence>
<feature type="transmembrane region" description="Helical" evidence="5">
    <location>
        <begin position="196"/>
        <end position="219"/>
    </location>
</feature>
<dbReference type="Pfam" id="PF07690">
    <property type="entry name" value="MFS_1"/>
    <property type="match status" value="1"/>
</dbReference>
<dbReference type="SUPFAM" id="SSF103473">
    <property type="entry name" value="MFS general substrate transporter"/>
    <property type="match status" value="1"/>
</dbReference>
<keyword evidence="8" id="KW-1185">Reference proteome</keyword>
<dbReference type="InterPro" id="IPR011701">
    <property type="entry name" value="MFS"/>
</dbReference>
<feature type="transmembrane region" description="Helical" evidence="5">
    <location>
        <begin position="469"/>
        <end position="488"/>
    </location>
</feature>
<organism evidence="7 8">
    <name type="scientific">Dothidotthia symphoricarpi CBS 119687</name>
    <dbReference type="NCBI Taxonomy" id="1392245"/>
    <lineage>
        <taxon>Eukaryota</taxon>
        <taxon>Fungi</taxon>
        <taxon>Dikarya</taxon>
        <taxon>Ascomycota</taxon>
        <taxon>Pezizomycotina</taxon>
        <taxon>Dothideomycetes</taxon>
        <taxon>Pleosporomycetidae</taxon>
        <taxon>Pleosporales</taxon>
        <taxon>Dothidotthiaceae</taxon>
        <taxon>Dothidotthia</taxon>
    </lineage>
</organism>
<keyword evidence="4 5" id="KW-0472">Membrane</keyword>
<dbReference type="GO" id="GO:0022857">
    <property type="term" value="F:transmembrane transporter activity"/>
    <property type="evidence" value="ECO:0007669"/>
    <property type="project" value="InterPro"/>
</dbReference>
<feature type="transmembrane region" description="Helical" evidence="5">
    <location>
        <begin position="104"/>
        <end position="125"/>
    </location>
</feature>
<dbReference type="InterPro" id="IPR036259">
    <property type="entry name" value="MFS_trans_sf"/>
</dbReference>
<feature type="transmembrane region" description="Helical" evidence="5">
    <location>
        <begin position="322"/>
        <end position="347"/>
    </location>
</feature>
<reference evidence="7" key="1">
    <citation type="journal article" date="2020" name="Stud. Mycol.">
        <title>101 Dothideomycetes genomes: a test case for predicting lifestyles and emergence of pathogens.</title>
        <authorList>
            <person name="Haridas S."/>
            <person name="Albert R."/>
            <person name="Binder M."/>
            <person name="Bloem J."/>
            <person name="Labutti K."/>
            <person name="Salamov A."/>
            <person name="Andreopoulos B."/>
            <person name="Baker S."/>
            <person name="Barry K."/>
            <person name="Bills G."/>
            <person name="Bluhm B."/>
            <person name="Cannon C."/>
            <person name="Castanera R."/>
            <person name="Culley D."/>
            <person name="Daum C."/>
            <person name="Ezra D."/>
            <person name="Gonzalez J."/>
            <person name="Henrissat B."/>
            <person name="Kuo A."/>
            <person name="Liang C."/>
            <person name="Lipzen A."/>
            <person name="Lutzoni F."/>
            <person name="Magnuson J."/>
            <person name="Mondo S."/>
            <person name="Nolan M."/>
            <person name="Ohm R."/>
            <person name="Pangilinan J."/>
            <person name="Park H.-J."/>
            <person name="Ramirez L."/>
            <person name="Alfaro M."/>
            <person name="Sun H."/>
            <person name="Tritt A."/>
            <person name="Yoshinaga Y."/>
            <person name="Zwiers L.-H."/>
            <person name="Turgeon B."/>
            <person name="Goodwin S."/>
            <person name="Spatafora J."/>
            <person name="Crous P."/>
            <person name="Grigoriev I."/>
        </authorList>
    </citation>
    <scope>NUCLEOTIDE SEQUENCE</scope>
    <source>
        <strain evidence="7">CBS 119687</strain>
    </source>
</reference>
<feature type="transmembrane region" description="Helical" evidence="5">
    <location>
        <begin position="500"/>
        <end position="520"/>
    </location>
</feature>